<keyword evidence="4" id="KW-0378">Hydrolase</keyword>
<feature type="domain" description="Chitobiase/beta-hexosaminidases N-terminal" evidence="10">
    <location>
        <begin position="28"/>
        <end position="172"/>
    </location>
</feature>
<reference evidence="11 12" key="1">
    <citation type="submission" date="2012-02" db="EMBL/GenBank/DDBJ databases">
        <title>The Genome Sequence of Bacteroides salyersiae CL02T12C01.</title>
        <authorList>
            <consortium name="The Broad Institute Genome Sequencing Platform"/>
            <person name="Earl A."/>
            <person name="Ward D."/>
            <person name="Feldgarden M."/>
            <person name="Gevers D."/>
            <person name="Zitomersky N.L."/>
            <person name="Coyne M.J."/>
            <person name="Comstock L.E."/>
            <person name="Young S.K."/>
            <person name="Zeng Q."/>
            <person name="Gargeya S."/>
            <person name="Fitzgerald M."/>
            <person name="Haas B."/>
            <person name="Abouelleil A."/>
            <person name="Alvarado L."/>
            <person name="Arachchi H.M."/>
            <person name="Berlin A."/>
            <person name="Chapman S.B."/>
            <person name="Gearin G."/>
            <person name="Goldberg J."/>
            <person name="Griggs A."/>
            <person name="Gujja S."/>
            <person name="Hansen M."/>
            <person name="Heiman D."/>
            <person name="Howarth C."/>
            <person name="Larimer J."/>
            <person name="Lui A."/>
            <person name="MacDonald P.J.P."/>
            <person name="McCowen C."/>
            <person name="Montmayeur A."/>
            <person name="Murphy C."/>
            <person name="Neiman D."/>
            <person name="Pearson M."/>
            <person name="Priest M."/>
            <person name="Roberts A."/>
            <person name="Saif S."/>
            <person name="Shea T."/>
            <person name="Sisk P."/>
            <person name="Stolte C."/>
            <person name="Sykes S."/>
            <person name="Wortman J."/>
            <person name="Nusbaum C."/>
            <person name="Birren B."/>
        </authorList>
    </citation>
    <scope>NUCLEOTIDE SEQUENCE [LARGE SCALE GENOMIC DNA]</scope>
    <source>
        <strain evidence="11 12">CL02T12C01</strain>
    </source>
</reference>
<dbReference type="Pfam" id="PF00728">
    <property type="entry name" value="Glyco_hydro_20"/>
    <property type="match status" value="1"/>
</dbReference>
<dbReference type="Gene3D" id="2.60.40.290">
    <property type="match status" value="1"/>
</dbReference>
<dbReference type="GO" id="GO:0005975">
    <property type="term" value="P:carbohydrate metabolic process"/>
    <property type="evidence" value="ECO:0007669"/>
    <property type="project" value="InterPro"/>
</dbReference>
<dbReference type="SUPFAM" id="SSF51445">
    <property type="entry name" value="(Trans)glycosidases"/>
    <property type="match status" value="1"/>
</dbReference>
<dbReference type="PANTHER" id="PTHR22600">
    <property type="entry name" value="BETA-HEXOSAMINIDASE"/>
    <property type="match status" value="1"/>
</dbReference>
<dbReference type="GeneID" id="93115531"/>
<keyword evidence="5" id="KW-0326">Glycosidase</keyword>
<evidence type="ECO:0000259" key="10">
    <source>
        <dbReference type="SMART" id="SM01081"/>
    </source>
</evidence>
<dbReference type="RefSeq" id="WP_007479006.1">
    <property type="nucleotide sequence ID" value="NZ_JH724307.1"/>
</dbReference>
<evidence type="ECO:0000256" key="3">
    <source>
        <dbReference type="ARBA" id="ARBA00012663"/>
    </source>
</evidence>
<dbReference type="InterPro" id="IPR004867">
    <property type="entry name" value="CHB_C_dom"/>
</dbReference>
<comment type="similarity">
    <text evidence="2">Belongs to the glycosyl hydrolase 20 family.</text>
</comment>
<dbReference type="PRINTS" id="PR00738">
    <property type="entry name" value="GLHYDRLASE20"/>
</dbReference>
<evidence type="ECO:0000256" key="4">
    <source>
        <dbReference type="ARBA" id="ARBA00022801"/>
    </source>
</evidence>
<dbReference type="OrthoDB" id="1090159at2"/>
<dbReference type="SMART" id="SM01081">
    <property type="entry name" value="CHB_HEX"/>
    <property type="match status" value="1"/>
</dbReference>
<dbReference type="HOGENOM" id="CLU_007082_4_1_10"/>
<keyword evidence="9" id="KW-0732">Signal</keyword>
<dbReference type="Pfam" id="PF03173">
    <property type="entry name" value="CHB_HEX"/>
    <property type="match status" value="1"/>
</dbReference>
<feature type="chain" id="PRO_5003717623" description="beta-N-acetylhexosaminidase" evidence="9">
    <location>
        <begin position="19"/>
        <end position="837"/>
    </location>
</feature>
<dbReference type="GO" id="GO:0016020">
    <property type="term" value="C:membrane"/>
    <property type="evidence" value="ECO:0007669"/>
    <property type="project" value="TreeGrafter"/>
</dbReference>
<dbReference type="InterPro" id="IPR013783">
    <property type="entry name" value="Ig-like_fold"/>
</dbReference>
<dbReference type="CDD" id="cd02847">
    <property type="entry name" value="E_set_Chitobiase_C"/>
    <property type="match status" value="1"/>
</dbReference>
<keyword evidence="12" id="KW-1185">Reference proteome</keyword>
<dbReference type="SUPFAM" id="SSF49384">
    <property type="entry name" value="Carbohydrate-binding domain"/>
    <property type="match status" value="1"/>
</dbReference>
<dbReference type="PANTHER" id="PTHR22600:SF57">
    <property type="entry name" value="BETA-N-ACETYLHEXOSAMINIDASE"/>
    <property type="match status" value="1"/>
</dbReference>
<dbReference type="GO" id="GO:0004563">
    <property type="term" value="F:beta-N-acetylhexosaminidase activity"/>
    <property type="evidence" value="ECO:0007669"/>
    <property type="project" value="UniProtKB-EC"/>
</dbReference>
<accession>I8YXN8</accession>
<dbReference type="InterPro" id="IPR012291">
    <property type="entry name" value="CBM2_carb-bd_dom_sf"/>
</dbReference>
<dbReference type="PROSITE" id="PS51257">
    <property type="entry name" value="PROKAR_LIPOPROTEIN"/>
    <property type="match status" value="1"/>
</dbReference>
<dbReference type="InterPro" id="IPR004866">
    <property type="entry name" value="CHB/HEX_N_dom"/>
</dbReference>
<sequence>MKNLFLIILICPILISCANKNTTAPPISLIWEMGQNGIEPGYFESTFYIKNTGKETLTGNWTIYYTQISVPPPLVQEDSPIMIKQISASYNQLIPTKHFQPLAPGETLTFTYRQKGSIIRETGAPQGAYIVMTDKNGKEQKPQDIPLEALPFNQEYQYKRPGKNYPYADGTYMYKQNAYFNKNTELELTDIFPSVKQLEKKTGESNFTPDVNLRWEPEFKNEATLLKNDLSADFNCTFSDTGKTIIELTQLTDRNKDYPDEYYEITVQDNRFILSSHSAHGLFNACQTLLNMLGNASQLPVTFSNIQIADYPDTDYRGLMLDVARNFTKKGNILKLIDYLASYKISVLHLHLTDDEAWRIEIPGLEELTEVASRRGHTTDESECLFPAYAWGCDATDTTSLANGYYTRNDFIDILQYAQKRHIKIIPEVDIPGHSRAAIKAMNARYKKYIDIDKTKAEEFLLTDFSDTSRYISAQHYTDNVVNVAMPSTYRFVEKVIDEFDKIYQDAGLKLTVLHIGGDEVARGAWTGSTICHDLMQEKGMTEIRELKDYFLEQVISMLSKRNIQPAGWEEVAMKPDNKANEHFKNDNILSYCWNTVPEWKGDEVPYILANAGYPVILCNVTNLYMDMAYCNHQQENGLSWGGYVNEYNSFDMLPYDIYSSVKQTLKGEPVNPRTVSMHKTPLRKEARAQIKGIQGQVWGETIRSFEQVEYYLFPKMFGLIERAWNIQPTWSQQKGEQAYETAKQKYNAQIVYHELPRLAKRGVNFRIAAPGIVLQDGLLYANTTIPNAIIRYTTDGSEPTENSPEWTTPITCNAKQIKAKAFYLGKSSTTISLNTN</sequence>
<name>I8YXN8_9BACE</name>
<dbReference type="PATRIC" id="fig|997887.3.peg.1173"/>
<evidence type="ECO:0000256" key="6">
    <source>
        <dbReference type="ARBA" id="ARBA00030512"/>
    </source>
</evidence>
<feature type="active site" description="Proton donor" evidence="8">
    <location>
        <position position="520"/>
    </location>
</feature>
<dbReference type="Pfam" id="PF02838">
    <property type="entry name" value="Glyco_hydro_20b"/>
    <property type="match status" value="1"/>
</dbReference>
<comment type="caution">
    <text evidence="11">The sequence shown here is derived from an EMBL/GenBank/DDBJ whole genome shotgun (WGS) entry which is preliminary data.</text>
</comment>
<dbReference type="InterPro" id="IPR029018">
    <property type="entry name" value="Hex-like_dom2"/>
</dbReference>
<dbReference type="Gene3D" id="2.60.40.10">
    <property type="entry name" value="Immunoglobulins"/>
    <property type="match status" value="1"/>
</dbReference>
<evidence type="ECO:0000256" key="9">
    <source>
        <dbReference type="SAM" id="SignalP"/>
    </source>
</evidence>
<dbReference type="GO" id="GO:0030203">
    <property type="term" value="P:glycosaminoglycan metabolic process"/>
    <property type="evidence" value="ECO:0007669"/>
    <property type="project" value="TreeGrafter"/>
</dbReference>
<dbReference type="Pfam" id="PF13290">
    <property type="entry name" value="CHB_HEX_C_1"/>
    <property type="match status" value="1"/>
</dbReference>
<dbReference type="InterPro" id="IPR015883">
    <property type="entry name" value="Glyco_hydro_20_cat"/>
</dbReference>
<dbReference type="InterPro" id="IPR014756">
    <property type="entry name" value="Ig_E-set"/>
</dbReference>
<evidence type="ECO:0000256" key="5">
    <source>
        <dbReference type="ARBA" id="ARBA00023295"/>
    </source>
</evidence>
<dbReference type="InterPro" id="IPR059177">
    <property type="entry name" value="GH29D-like_dom"/>
</dbReference>
<dbReference type="SUPFAM" id="SSF55545">
    <property type="entry name" value="beta-N-acetylhexosaminidase-like domain"/>
    <property type="match status" value="1"/>
</dbReference>
<evidence type="ECO:0000256" key="1">
    <source>
        <dbReference type="ARBA" id="ARBA00001231"/>
    </source>
</evidence>
<dbReference type="InterPro" id="IPR015882">
    <property type="entry name" value="HEX_bac_N"/>
</dbReference>
<dbReference type="InterPro" id="IPR017853">
    <property type="entry name" value="GH"/>
</dbReference>
<evidence type="ECO:0000313" key="12">
    <source>
        <dbReference type="Proteomes" id="UP000005150"/>
    </source>
</evidence>
<dbReference type="Gene3D" id="3.30.379.10">
    <property type="entry name" value="Chitobiase/beta-hexosaminidase domain 2-like"/>
    <property type="match status" value="1"/>
</dbReference>
<dbReference type="SUPFAM" id="SSF81296">
    <property type="entry name" value="E set domains"/>
    <property type="match status" value="1"/>
</dbReference>
<dbReference type="Proteomes" id="UP000005150">
    <property type="component" value="Unassembled WGS sequence"/>
</dbReference>
<dbReference type="GO" id="GO:0030247">
    <property type="term" value="F:polysaccharide binding"/>
    <property type="evidence" value="ECO:0007669"/>
    <property type="project" value="InterPro"/>
</dbReference>
<dbReference type="InterPro" id="IPR025705">
    <property type="entry name" value="Beta_hexosaminidase_sua/sub"/>
</dbReference>
<dbReference type="Gene3D" id="3.20.20.80">
    <property type="entry name" value="Glycosidases"/>
    <property type="match status" value="1"/>
</dbReference>
<evidence type="ECO:0000313" key="11">
    <source>
        <dbReference type="EMBL" id="EIY67925.1"/>
    </source>
</evidence>
<dbReference type="EC" id="3.2.1.52" evidence="3"/>
<feature type="signal peptide" evidence="9">
    <location>
        <begin position="1"/>
        <end position="18"/>
    </location>
</feature>
<evidence type="ECO:0000256" key="7">
    <source>
        <dbReference type="ARBA" id="ARBA00033000"/>
    </source>
</evidence>
<protein>
    <recommendedName>
        <fullName evidence="3">beta-N-acetylhexosaminidase</fullName>
        <ecNumber evidence="3">3.2.1.52</ecNumber>
    </recommendedName>
    <alternativeName>
        <fullName evidence="6">Beta-N-acetylhexosaminidase</fullName>
    </alternativeName>
    <alternativeName>
        <fullName evidence="7">N-acetyl-beta-glucosaminidase</fullName>
    </alternativeName>
</protein>
<dbReference type="SMR" id="I8YXN8"/>
<evidence type="ECO:0000256" key="2">
    <source>
        <dbReference type="ARBA" id="ARBA00006285"/>
    </source>
</evidence>
<dbReference type="InterPro" id="IPR008965">
    <property type="entry name" value="CBM2/CBM3_carb-bd_dom_sf"/>
</dbReference>
<comment type="catalytic activity">
    <reaction evidence="1">
        <text>Hydrolysis of terminal non-reducing N-acetyl-D-hexosamine residues in N-acetyl-beta-D-hexosaminides.</text>
        <dbReference type="EC" id="3.2.1.52"/>
    </reaction>
</comment>
<organism evidence="11 12">
    <name type="scientific">Bacteroides salyersiae CL02T12C01</name>
    <dbReference type="NCBI Taxonomy" id="997887"/>
    <lineage>
        <taxon>Bacteria</taxon>
        <taxon>Pseudomonadati</taxon>
        <taxon>Bacteroidota</taxon>
        <taxon>Bacteroidia</taxon>
        <taxon>Bacteroidales</taxon>
        <taxon>Bacteroidaceae</taxon>
        <taxon>Bacteroides</taxon>
    </lineage>
</organism>
<evidence type="ECO:0000256" key="8">
    <source>
        <dbReference type="PIRSR" id="PIRSR625705-1"/>
    </source>
</evidence>
<dbReference type="AlphaFoldDB" id="I8YXN8"/>
<proteinExistence type="inferred from homology"/>
<dbReference type="EMBL" id="AGXV01000014">
    <property type="protein sequence ID" value="EIY67925.1"/>
    <property type="molecule type" value="Genomic_DNA"/>
</dbReference>
<gene>
    <name evidence="11" type="ORF">HMPREF1071_01114</name>
</gene>